<accession>A0ABN7USY7</accession>
<feature type="compositionally biased region" description="Low complexity" evidence="1">
    <location>
        <begin position="23"/>
        <end position="34"/>
    </location>
</feature>
<keyword evidence="3" id="KW-1185">Reference proteome</keyword>
<evidence type="ECO:0000313" key="2">
    <source>
        <dbReference type="EMBL" id="CAG8656230.1"/>
    </source>
</evidence>
<dbReference type="EMBL" id="CAJVQB010005223">
    <property type="protein sequence ID" value="CAG8656230.1"/>
    <property type="molecule type" value="Genomic_DNA"/>
</dbReference>
<reference evidence="2 3" key="1">
    <citation type="submission" date="2021-06" db="EMBL/GenBank/DDBJ databases">
        <authorList>
            <person name="Kallberg Y."/>
            <person name="Tangrot J."/>
            <person name="Rosling A."/>
        </authorList>
    </citation>
    <scope>NUCLEOTIDE SEQUENCE [LARGE SCALE GENOMIC DNA]</scope>
    <source>
        <strain evidence="2 3">120-4 pot B 10/14</strain>
    </source>
</reference>
<gene>
    <name evidence="2" type="ORF">GMARGA_LOCUS9628</name>
</gene>
<feature type="region of interest" description="Disordered" evidence="1">
    <location>
        <begin position="14"/>
        <end position="72"/>
    </location>
</feature>
<dbReference type="Proteomes" id="UP000789901">
    <property type="component" value="Unassembled WGS sequence"/>
</dbReference>
<name>A0ABN7USY7_GIGMA</name>
<organism evidence="2 3">
    <name type="scientific">Gigaspora margarita</name>
    <dbReference type="NCBI Taxonomy" id="4874"/>
    <lineage>
        <taxon>Eukaryota</taxon>
        <taxon>Fungi</taxon>
        <taxon>Fungi incertae sedis</taxon>
        <taxon>Mucoromycota</taxon>
        <taxon>Glomeromycotina</taxon>
        <taxon>Glomeromycetes</taxon>
        <taxon>Diversisporales</taxon>
        <taxon>Gigasporaceae</taxon>
        <taxon>Gigaspora</taxon>
    </lineage>
</organism>
<evidence type="ECO:0000313" key="3">
    <source>
        <dbReference type="Proteomes" id="UP000789901"/>
    </source>
</evidence>
<protein>
    <submittedName>
        <fullName evidence="2">19710_t:CDS:1</fullName>
    </submittedName>
</protein>
<feature type="compositionally biased region" description="Polar residues" evidence="1">
    <location>
        <begin position="57"/>
        <end position="72"/>
    </location>
</feature>
<sequence>MDLDLLLIPTELLWSDNGHSDNEQSNNEQPNNEQLDFEQLGMEQSDIEQSDIRDCYESSNDYEMTDNESSIK</sequence>
<comment type="caution">
    <text evidence="2">The sequence shown here is derived from an EMBL/GenBank/DDBJ whole genome shotgun (WGS) entry which is preliminary data.</text>
</comment>
<evidence type="ECO:0000256" key="1">
    <source>
        <dbReference type="SAM" id="MobiDB-lite"/>
    </source>
</evidence>
<proteinExistence type="predicted"/>